<feature type="non-terminal residue" evidence="1">
    <location>
        <position position="1"/>
    </location>
</feature>
<evidence type="ECO:0000313" key="2">
    <source>
        <dbReference type="Proteomes" id="UP000824469"/>
    </source>
</evidence>
<organism evidence="1 2">
    <name type="scientific">Taxus chinensis</name>
    <name type="common">Chinese yew</name>
    <name type="synonym">Taxus wallichiana var. chinensis</name>
    <dbReference type="NCBI Taxonomy" id="29808"/>
    <lineage>
        <taxon>Eukaryota</taxon>
        <taxon>Viridiplantae</taxon>
        <taxon>Streptophyta</taxon>
        <taxon>Embryophyta</taxon>
        <taxon>Tracheophyta</taxon>
        <taxon>Spermatophyta</taxon>
        <taxon>Pinopsida</taxon>
        <taxon>Pinidae</taxon>
        <taxon>Conifers II</taxon>
        <taxon>Cupressales</taxon>
        <taxon>Taxaceae</taxon>
        <taxon>Taxus</taxon>
    </lineage>
</organism>
<proteinExistence type="predicted"/>
<evidence type="ECO:0000313" key="1">
    <source>
        <dbReference type="EMBL" id="KAH9290551.1"/>
    </source>
</evidence>
<dbReference type="AlphaFoldDB" id="A0AA38C0N1"/>
<sequence length="103" mass="11927">GKEGLSYGEMMPLCVGPMYNMLDFIAKLDYALTKLKSHFQVFYAGCKDFAYSDRDEMNLKMICTNIPSISISQAHRFWQRIAYLCNDLTRLGGNEKILEVRRM</sequence>
<protein>
    <submittedName>
        <fullName evidence="1">Uncharacterized protein</fullName>
    </submittedName>
</protein>
<name>A0AA38C0N1_TAXCH</name>
<gene>
    <name evidence="1" type="ORF">KI387_034668</name>
</gene>
<accession>A0AA38C0N1</accession>
<dbReference type="EMBL" id="JAHRHJ020003813">
    <property type="protein sequence ID" value="KAH9290551.1"/>
    <property type="molecule type" value="Genomic_DNA"/>
</dbReference>
<dbReference type="Proteomes" id="UP000824469">
    <property type="component" value="Unassembled WGS sequence"/>
</dbReference>
<feature type="non-terminal residue" evidence="1">
    <location>
        <position position="103"/>
    </location>
</feature>
<reference evidence="1 2" key="1">
    <citation type="journal article" date="2021" name="Nat. Plants">
        <title>The Taxus genome provides insights into paclitaxel biosynthesis.</title>
        <authorList>
            <person name="Xiong X."/>
            <person name="Gou J."/>
            <person name="Liao Q."/>
            <person name="Li Y."/>
            <person name="Zhou Q."/>
            <person name="Bi G."/>
            <person name="Li C."/>
            <person name="Du R."/>
            <person name="Wang X."/>
            <person name="Sun T."/>
            <person name="Guo L."/>
            <person name="Liang H."/>
            <person name="Lu P."/>
            <person name="Wu Y."/>
            <person name="Zhang Z."/>
            <person name="Ro D.K."/>
            <person name="Shang Y."/>
            <person name="Huang S."/>
            <person name="Yan J."/>
        </authorList>
    </citation>
    <scope>NUCLEOTIDE SEQUENCE [LARGE SCALE GENOMIC DNA]</scope>
    <source>
        <strain evidence="1">Ta-2019</strain>
    </source>
</reference>
<comment type="caution">
    <text evidence="1">The sequence shown here is derived from an EMBL/GenBank/DDBJ whole genome shotgun (WGS) entry which is preliminary data.</text>
</comment>
<keyword evidence="2" id="KW-1185">Reference proteome</keyword>